<proteinExistence type="predicted"/>
<keyword evidence="2" id="KW-1185">Reference proteome</keyword>
<dbReference type="OrthoDB" id="6266369at2759"/>
<dbReference type="CTD" id="20315094"/>
<evidence type="ECO:0000313" key="1">
    <source>
        <dbReference type="EMBL" id="KER33217.1"/>
    </source>
</evidence>
<protein>
    <recommendedName>
        <fullName evidence="3">Reverse transcriptase domain-containing protein</fullName>
    </recommendedName>
</protein>
<dbReference type="AlphaFoldDB" id="A0A075A4N0"/>
<dbReference type="Proteomes" id="UP000054324">
    <property type="component" value="Unassembled WGS sequence"/>
</dbReference>
<sequence>MALSGPFYRLSCVNSIPIPPVLSYDIPCRRRKVWILHIQLVYFCSEGEKVISHIRTLTNLVPLPIRGSRSETTNFYLFTEPRERWPKWLEREFTDRKVRDSNPTSASRLALSRLGQPGSIPALVLPSGGMAARHRKGATAERFLLLSQSRTRQIVITELSPRGGGGRDGPSGYSASLLTGGSVVRTRPQRLDFPCLGLGNPVVPQPSCFFRVAWHLCTGRVSQLNNFSPRGIWHPSSTSSLRNRFFGARISRQEHVPYRVESSHEGTESEKLYSTQCKLLYHNTLVGVKLFLALLEADTVVIQTILYNLNYSASRFGMRFTPAKCKVLLQDWTSLSTLAAVSVQVAWRKMNVRAAFVNIRHLWRRRSIHLTVKGQVYSTAVCSIFLCGSETWPSS</sequence>
<name>A0A075A4N0_OPIVI</name>
<dbReference type="EMBL" id="KL596627">
    <property type="protein sequence ID" value="KER33217.1"/>
    <property type="molecule type" value="Genomic_DNA"/>
</dbReference>
<evidence type="ECO:0008006" key="3">
    <source>
        <dbReference type="Google" id="ProtNLM"/>
    </source>
</evidence>
<evidence type="ECO:0000313" key="2">
    <source>
        <dbReference type="Proteomes" id="UP000054324"/>
    </source>
</evidence>
<accession>A0A075A4N0</accession>
<reference evidence="1 2" key="1">
    <citation type="submission" date="2013-11" db="EMBL/GenBank/DDBJ databases">
        <title>Opisthorchis viverrini - life in the bile duct.</title>
        <authorList>
            <person name="Young N.D."/>
            <person name="Nagarajan N."/>
            <person name="Lin S.J."/>
            <person name="Korhonen P.K."/>
            <person name="Jex A.R."/>
            <person name="Hall R.S."/>
            <person name="Safavi-Hemami H."/>
            <person name="Kaewkong W."/>
            <person name="Bertrand D."/>
            <person name="Gao S."/>
            <person name="Seet Q."/>
            <person name="Wongkham S."/>
            <person name="Teh B.T."/>
            <person name="Wongkham C."/>
            <person name="Intapan P.M."/>
            <person name="Maleewong W."/>
            <person name="Yang X."/>
            <person name="Hu M."/>
            <person name="Wang Z."/>
            <person name="Hofmann A."/>
            <person name="Sternberg P.W."/>
            <person name="Tan P."/>
            <person name="Wang J."/>
            <person name="Gasser R.B."/>
        </authorList>
    </citation>
    <scope>NUCLEOTIDE SEQUENCE [LARGE SCALE GENOMIC DNA]</scope>
</reference>
<organism evidence="1 2">
    <name type="scientific">Opisthorchis viverrini</name>
    <name type="common">Southeast Asian liver fluke</name>
    <dbReference type="NCBI Taxonomy" id="6198"/>
    <lineage>
        <taxon>Eukaryota</taxon>
        <taxon>Metazoa</taxon>
        <taxon>Spiralia</taxon>
        <taxon>Lophotrochozoa</taxon>
        <taxon>Platyhelminthes</taxon>
        <taxon>Trematoda</taxon>
        <taxon>Digenea</taxon>
        <taxon>Opisthorchiida</taxon>
        <taxon>Opisthorchiata</taxon>
        <taxon>Opisthorchiidae</taxon>
        <taxon>Opisthorchis</taxon>
    </lineage>
</organism>
<dbReference type="GeneID" id="20315094"/>
<gene>
    <name evidence="1" type="ORF">T265_00906</name>
</gene>
<dbReference type="KEGG" id="ovi:T265_00906"/>
<dbReference type="RefSeq" id="XP_009163065.1">
    <property type="nucleotide sequence ID" value="XM_009164801.1"/>
</dbReference>